<feature type="region of interest" description="Disordered" evidence="11">
    <location>
        <begin position="964"/>
        <end position="999"/>
    </location>
</feature>
<protein>
    <submittedName>
        <fullName evidence="15">Shroom family member 3</fullName>
    </submittedName>
</protein>
<dbReference type="GO" id="GO:0030864">
    <property type="term" value="C:cortical actin cytoskeleton"/>
    <property type="evidence" value="ECO:0007669"/>
    <property type="project" value="TreeGrafter"/>
</dbReference>
<feature type="compositionally biased region" description="Basic and acidic residues" evidence="11">
    <location>
        <begin position="794"/>
        <end position="805"/>
    </location>
</feature>
<evidence type="ECO:0000259" key="14">
    <source>
        <dbReference type="PROSITE" id="PS51307"/>
    </source>
</evidence>
<evidence type="ECO:0000256" key="1">
    <source>
        <dbReference type="ARBA" id="ARBA00004245"/>
    </source>
</evidence>
<feature type="region of interest" description="Disordered" evidence="11">
    <location>
        <begin position="117"/>
        <end position="265"/>
    </location>
</feature>
<dbReference type="Pfam" id="PF08687">
    <property type="entry name" value="ASD2"/>
    <property type="match status" value="1"/>
</dbReference>
<feature type="compositionally biased region" description="Basic and acidic residues" evidence="11">
    <location>
        <begin position="1085"/>
        <end position="1095"/>
    </location>
</feature>
<dbReference type="Gene3D" id="6.10.250.3120">
    <property type="match status" value="1"/>
</dbReference>
<feature type="compositionally biased region" description="Low complexity" evidence="11">
    <location>
        <begin position="248"/>
        <end position="261"/>
    </location>
</feature>
<evidence type="ECO:0000256" key="3">
    <source>
        <dbReference type="ARBA" id="ARBA00022473"/>
    </source>
</evidence>
<dbReference type="GO" id="GO:0043296">
    <property type="term" value="C:apical junction complex"/>
    <property type="evidence" value="ECO:0007669"/>
    <property type="project" value="TreeGrafter"/>
</dbReference>
<dbReference type="FunFam" id="2.30.42.10:FF:000100">
    <property type="entry name" value="Shroom family member 2"/>
    <property type="match status" value="1"/>
</dbReference>
<feature type="domain" description="ASD2" evidence="14">
    <location>
        <begin position="1591"/>
        <end position="1872"/>
    </location>
</feature>
<comment type="subcellular location">
    <subcellularLocation>
        <location evidence="1">Cytoplasm</location>
        <location evidence="1">Cytoskeleton</location>
    </subcellularLocation>
</comment>
<dbReference type="GO" id="GO:0051015">
    <property type="term" value="F:actin filament binding"/>
    <property type="evidence" value="ECO:0007669"/>
    <property type="project" value="InterPro"/>
</dbReference>
<evidence type="ECO:0000256" key="8">
    <source>
        <dbReference type="ARBA" id="ARBA00023212"/>
    </source>
</evidence>
<proteinExistence type="inferred from homology"/>
<feature type="compositionally biased region" description="Polar residues" evidence="11">
    <location>
        <begin position="221"/>
        <end position="231"/>
    </location>
</feature>
<dbReference type="SMART" id="SM00228">
    <property type="entry name" value="PDZ"/>
    <property type="match status" value="1"/>
</dbReference>
<dbReference type="InterPro" id="IPR027685">
    <property type="entry name" value="Shroom_fam"/>
</dbReference>
<keyword evidence="3" id="KW-0217">Developmental protein</keyword>
<dbReference type="GO" id="GO:0005874">
    <property type="term" value="C:microtubule"/>
    <property type="evidence" value="ECO:0007669"/>
    <property type="project" value="UniProtKB-KW"/>
</dbReference>
<feature type="region of interest" description="Disordered" evidence="11">
    <location>
        <begin position="765"/>
        <end position="832"/>
    </location>
</feature>
<feature type="compositionally biased region" description="Low complexity" evidence="11">
    <location>
        <begin position="582"/>
        <end position="599"/>
    </location>
</feature>
<feature type="compositionally biased region" description="Low complexity" evidence="11">
    <location>
        <begin position="336"/>
        <end position="349"/>
    </location>
</feature>
<reference evidence="15" key="1">
    <citation type="submission" date="2016-05" db="EMBL/GenBank/DDBJ databases">
        <authorList>
            <person name="Lavstsen T."/>
            <person name="Jespersen J.S."/>
        </authorList>
    </citation>
    <scope>NUCLEOTIDE SEQUENCE</scope>
    <source>
        <tissue evidence="15">Brain</tissue>
    </source>
</reference>
<feature type="region of interest" description="Disordered" evidence="11">
    <location>
        <begin position="1646"/>
        <end position="1686"/>
    </location>
</feature>
<dbReference type="InterPro" id="IPR036034">
    <property type="entry name" value="PDZ_sf"/>
</dbReference>
<evidence type="ECO:0000313" key="15">
    <source>
        <dbReference type="EMBL" id="SBS03516.1"/>
    </source>
</evidence>
<feature type="region of interest" description="Disordered" evidence="11">
    <location>
        <begin position="373"/>
        <end position="396"/>
    </location>
</feature>
<feature type="compositionally biased region" description="Polar residues" evidence="11">
    <location>
        <begin position="1320"/>
        <end position="1332"/>
    </location>
</feature>
<comment type="similarity">
    <text evidence="2">Belongs to the shroom family.</text>
</comment>
<organism evidence="15">
    <name type="scientific">Nothobranchius rachovii</name>
    <name type="common">bluefin notho</name>
    <dbReference type="NCBI Taxonomy" id="451742"/>
    <lineage>
        <taxon>Eukaryota</taxon>
        <taxon>Metazoa</taxon>
        <taxon>Chordata</taxon>
        <taxon>Craniata</taxon>
        <taxon>Vertebrata</taxon>
        <taxon>Euteleostomi</taxon>
        <taxon>Actinopterygii</taxon>
        <taxon>Neopterygii</taxon>
        <taxon>Teleostei</taxon>
        <taxon>Neoteleostei</taxon>
        <taxon>Acanthomorphata</taxon>
        <taxon>Ovalentaria</taxon>
        <taxon>Atherinomorphae</taxon>
        <taxon>Cyprinodontiformes</taxon>
        <taxon>Nothobranchiidae</taxon>
        <taxon>Nothobranchius</taxon>
    </lineage>
</organism>
<dbReference type="GO" id="GO:0016324">
    <property type="term" value="C:apical plasma membrane"/>
    <property type="evidence" value="ECO:0007669"/>
    <property type="project" value="TreeGrafter"/>
</dbReference>
<dbReference type="EMBL" id="HAEH01015805">
    <property type="protein sequence ID" value="SBS03516.1"/>
    <property type="molecule type" value="Transcribed_RNA"/>
</dbReference>
<feature type="compositionally biased region" description="Low complexity" evidence="11">
    <location>
        <begin position="537"/>
        <end position="547"/>
    </location>
</feature>
<feature type="compositionally biased region" description="Polar residues" evidence="11">
    <location>
        <begin position="810"/>
        <end position="821"/>
    </location>
</feature>
<dbReference type="PROSITE" id="PS51307">
    <property type="entry name" value="ASD2"/>
    <property type="match status" value="1"/>
</dbReference>
<evidence type="ECO:0000256" key="4">
    <source>
        <dbReference type="ARBA" id="ARBA00022490"/>
    </source>
</evidence>
<dbReference type="PANTHER" id="PTHR15012">
    <property type="entry name" value="APICAL PROTEIN/SHROOM-RELATED"/>
    <property type="match status" value="1"/>
</dbReference>
<feature type="compositionally biased region" description="Polar residues" evidence="11">
    <location>
        <begin position="203"/>
        <end position="213"/>
    </location>
</feature>
<feature type="compositionally biased region" description="Basic and acidic residues" evidence="11">
    <location>
        <begin position="739"/>
        <end position="749"/>
    </location>
</feature>
<accession>A0A1A8RBT8</accession>
<evidence type="ECO:0000256" key="10">
    <source>
        <dbReference type="SAM" id="Coils"/>
    </source>
</evidence>
<reference evidence="15" key="2">
    <citation type="submission" date="2016-06" db="EMBL/GenBank/DDBJ databases">
        <title>The genome of a short-lived fish provides insights into sex chromosome evolution and the genetic control of aging.</title>
        <authorList>
            <person name="Reichwald K."/>
            <person name="Felder M."/>
            <person name="Petzold A."/>
            <person name="Koch P."/>
            <person name="Groth M."/>
            <person name="Platzer M."/>
        </authorList>
    </citation>
    <scope>NUCLEOTIDE SEQUENCE</scope>
    <source>
        <tissue evidence="15">Brain</tissue>
    </source>
</reference>
<feature type="compositionally biased region" description="Basic and acidic residues" evidence="11">
    <location>
        <begin position="1419"/>
        <end position="1432"/>
    </location>
</feature>
<dbReference type="CDD" id="cd06750">
    <property type="entry name" value="PDZ_shroom2_3_4-like"/>
    <property type="match status" value="1"/>
</dbReference>
<dbReference type="InterPro" id="IPR014799">
    <property type="entry name" value="ASD2_dom"/>
</dbReference>
<feature type="region of interest" description="Disordered" evidence="11">
    <location>
        <begin position="442"/>
        <end position="749"/>
    </location>
</feature>
<keyword evidence="10" id="KW-0175">Coiled coil</keyword>
<dbReference type="InterPro" id="IPR014800">
    <property type="entry name" value="ASD1_dom"/>
</dbReference>
<feature type="region of interest" description="Disordered" evidence="11">
    <location>
        <begin position="1360"/>
        <end position="1395"/>
    </location>
</feature>
<feature type="region of interest" description="Disordered" evidence="11">
    <location>
        <begin position="1512"/>
        <end position="1589"/>
    </location>
</feature>
<feature type="compositionally biased region" description="Low complexity" evidence="11">
    <location>
        <begin position="1110"/>
        <end position="1131"/>
    </location>
</feature>
<feature type="region of interest" description="Disordered" evidence="11">
    <location>
        <begin position="1448"/>
        <end position="1481"/>
    </location>
</feature>
<feature type="compositionally biased region" description="Basic and acidic residues" evidence="11">
    <location>
        <begin position="1649"/>
        <end position="1662"/>
    </location>
</feature>
<feature type="region of interest" description="Disordered" evidence="11">
    <location>
        <begin position="329"/>
        <end position="352"/>
    </location>
</feature>
<feature type="compositionally biased region" description="Pro residues" evidence="11">
    <location>
        <begin position="980"/>
        <end position="996"/>
    </location>
</feature>
<feature type="compositionally biased region" description="Polar residues" evidence="11">
    <location>
        <begin position="1664"/>
        <end position="1674"/>
    </location>
</feature>
<feature type="compositionally biased region" description="Pro residues" evidence="11">
    <location>
        <begin position="1518"/>
        <end position="1530"/>
    </location>
</feature>
<evidence type="ECO:0000256" key="7">
    <source>
        <dbReference type="ARBA" id="ARBA00023203"/>
    </source>
</evidence>
<evidence type="ECO:0000259" key="12">
    <source>
        <dbReference type="PROSITE" id="PS50106"/>
    </source>
</evidence>
<feature type="coiled-coil region" evidence="10">
    <location>
        <begin position="1697"/>
        <end position="1724"/>
    </location>
</feature>
<feature type="region of interest" description="Disordered" evidence="11">
    <location>
        <begin position="920"/>
        <end position="951"/>
    </location>
</feature>
<evidence type="ECO:0000256" key="11">
    <source>
        <dbReference type="SAM" id="MobiDB-lite"/>
    </source>
</evidence>
<gene>
    <name evidence="15" type="primary">SHROOM3</name>
</gene>
<feature type="compositionally biased region" description="Low complexity" evidence="11">
    <location>
        <begin position="1561"/>
        <end position="1571"/>
    </location>
</feature>
<keyword evidence="8" id="KW-0206">Cytoskeleton</keyword>
<feature type="compositionally biased region" description="Polar residues" evidence="11">
    <location>
        <begin position="671"/>
        <end position="689"/>
    </location>
</feature>
<evidence type="ECO:0000259" key="13">
    <source>
        <dbReference type="PROSITE" id="PS51306"/>
    </source>
</evidence>
<dbReference type="PROSITE" id="PS51306">
    <property type="entry name" value="ASD1"/>
    <property type="match status" value="1"/>
</dbReference>
<feature type="compositionally biased region" description="Pro residues" evidence="11">
    <location>
        <begin position="128"/>
        <end position="141"/>
    </location>
</feature>
<feature type="region of interest" description="Disordered" evidence="11">
    <location>
        <begin position="1307"/>
        <end position="1341"/>
    </location>
</feature>
<evidence type="ECO:0000256" key="6">
    <source>
        <dbReference type="ARBA" id="ARBA00022701"/>
    </source>
</evidence>
<dbReference type="Pfam" id="PF00595">
    <property type="entry name" value="PDZ"/>
    <property type="match status" value="1"/>
</dbReference>
<dbReference type="Gene3D" id="2.30.42.10">
    <property type="match status" value="1"/>
</dbReference>
<feature type="compositionally biased region" description="Pro residues" evidence="11">
    <location>
        <begin position="706"/>
        <end position="720"/>
    </location>
</feature>
<dbReference type="PROSITE" id="PS50106">
    <property type="entry name" value="PDZ"/>
    <property type="match status" value="1"/>
</dbReference>
<sequence>MESRGRAGLQPAPGGGGEGGGCVLVEAKLQGGAPWGFTLRGGLERGEPLVISKVEEGGKADRLECPLQVGDEIITINDVEVSGYRQEAIALIKGSYKTLKLTVRREFDPGYIEEFVSSSDSGPTLRLPSPPLQFPPSPPTQEAPSSNHSQPCPAVQLRTKNRRGEPASRPHSWHSTKLGEGQPEYDPATMDMLSSWPHGCHASASTTELSSGFDSMESLDPPQSSHLHSTAQNQHQHGHNGSHPAYTSNHQLSSSRSSNSIDHLHSKRDSAYSSFSNCSSLAEYLASTPSYSPERSYSLETVSQRGGGSAELLQVDVPHTRTFYDNQQGLSQEPELSSTSVTLLSNSDSRGGVRTGLARDLQGSVGGVCYRSNASGRTSGSMPASNRHSVGPIWGPATGHNSYESLKGAPAPPRRSDSYAAIRNHERPNSWSSLEHGRSLRSLQKGSWHHSSGPVASAKGLFGPDGQLHTVIEKSPEGSPTTKPRQGGAFSQPPFPTGPSSGPSSGPAGPPSPSGRVFLPTGVYPVPQPEPHFAQVPSSSSCPGPSGVYPALAKESRHQQTPGPRGVNGRDERMSAEENGVQSNGSSQCPSSSYSASSQLRTRALETESRCQQQERTHKPHLKTTGGESDCQIGPRRTPNQQGPFIQNLHRLPSEEQNQEFRVPPVLSGPELQTSTSQGKNNPRDQSLSEPAASSRLAQGQVRPTCPSPAQPQPQAPPTPTSQRSPCHFSDSAAPQYDQQREEHTHSEHPLTRLENALAEVQRCTSGGLGSSHDNGSFSNPTQAPARSLSVMDKVSRFERREHGGKQRSHSISTKPTQTWMTDKGRGAAPCGADDLRNMLERSVKVSKTHRTISFRGVSGEYMKHRKTADHISALQRSCSSFQLDGSMDGDNSKDFPWKQEVQQIPDPLQDSSSIRWRDISSSVSSLQPPAIPAKNYSLEKKGPKTKPKPQGVVIAPQLLVTSPHTPKERHMVSPDIPDQSPPPLPRVPPVGPPPITRICGRKRLTANQKKRSYSEPENMNEVGVSDPETAAFFRRGGETSVADRRKMFELAAIRVGKGTFQNTMSRSDLQQVRQEALAEYVERKQGVRREEGQSRKSRPRSAYLQYENSSHSDTFSLSSTSSLLSLQESTPDQSFHPGERSLCSTLPPGGDLRSFQSNLFYPGRVTTPRPPAHPIPSTSPGSALELQTQTYQDLNPEAGISRPSLSQHRDSSQDHDQQTAEPRLRPRLSKKLNEALQRAGSPRRSARSVSAEDLLERLEQQPSSPRHHRSLSSPTAEKPNQDFFPDEVQMFDVSFSEPGRCALAADRPADVHTSGDLVSPQTSRYSRSTPQPAGPSHGLKRLDRSEIFISAPVADLHAPVTRRERQSTSTLAASVGLPCPLSPAGTPEGGTSEWKASERLSQANLDAIAFPDVPRSGASDKRPDRRGLSDVLADEYRNRAFSLETAGRSAVPPVTSAPPPFTRSGGSSPSPPSSAHQHLSSLRISESSFFESFEQQKLKASLGLNTQEDLDDVFFQNPPPPPPSPPPPSLTETVISEDFPPPPPPLEMEAVQSSDSETKSVSIRASVSRSSPPPNPQPSASLTSTAEDDVALEYQPLLRREKTPEELRAEVLARQLVLQDPSLAPLLDTWGGESTVELMEEIFTNSRLTDEPQKHPDERIQGESFSHAQSSAPDQRKETNLDEEETDLSVKKVELCEALRSSLVVLQEEKQVLSEELRHHQALGSSIAALVQDQLKPNEKEKYSVFIGDLERIVNLLLSLCNRLSRIDRSLLCLQRDELGTEDAAEEKDSLLHKRSLLLRQTEDARELKENLDRRQRVVQTILSGYLTKPQLQNYRRFVSTKPSLLIGQRHLDGLILQGEEQLTRLVKSLPAELAEAHGWSTVGLLSNSASWSSLGPSSMIPGPAHSMRPTTVTSL</sequence>
<feature type="compositionally biased region" description="Polar residues" evidence="11">
    <location>
        <begin position="772"/>
        <end position="785"/>
    </location>
</feature>
<dbReference type="Pfam" id="PF08688">
    <property type="entry name" value="ASD1"/>
    <property type="match status" value="1"/>
</dbReference>
<evidence type="ECO:0000256" key="9">
    <source>
        <dbReference type="PROSITE-ProRule" id="PRU00637"/>
    </source>
</evidence>
<feature type="region of interest" description="Disordered" evidence="11">
    <location>
        <begin position="1085"/>
        <end position="1183"/>
    </location>
</feature>
<feature type="region of interest" description="Disordered" evidence="11">
    <location>
        <begin position="1407"/>
        <end position="1432"/>
    </location>
</feature>
<keyword evidence="7 9" id="KW-0009">Actin-binding</keyword>
<feature type="domain" description="PDZ" evidence="12">
    <location>
        <begin position="22"/>
        <end position="107"/>
    </location>
</feature>
<dbReference type="GO" id="GO:0005912">
    <property type="term" value="C:adherens junction"/>
    <property type="evidence" value="ECO:0007669"/>
    <property type="project" value="TreeGrafter"/>
</dbReference>
<dbReference type="InterPro" id="IPR001478">
    <property type="entry name" value="PDZ"/>
</dbReference>
<evidence type="ECO:0000256" key="2">
    <source>
        <dbReference type="ARBA" id="ARBA00006469"/>
    </source>
</evidence>
<feature type="region of interest" description="Disordered" evidence="11">
    <location>
        <begin position="1197"/>
        <end position="1230"/>
    </location>
</feature>
<dbReference type="PANTHER" id="PTHR15012:SF33">
    <property type="entry name" value="PROTEIN SHROOM3"/>
    <property type="match status" value="1"/>
</dbReference>
<feature type="compositionally biased region" description="Polar residues" evidence="11">
    <location>
        <begin position="373"/>
        <end position="388"/>
    </location>
</feature>
<feature type="compositionally biased region" description="Low complexity" evidence="11">
    <location>
        <begin position="232"/>
        <end position="241"/>
    </location>
</feature>
<keyword evidence="4" id="KW-0963">Cytoplasm</keyword>
<dbReference type="GO" id="GO:0007015">
    <property type="term" value="P:actin filament organization"/>
    <property type="evidence" value="ECO:0007669"/>
    <property type="project" value="TreeGrafter"/>
</dbReference>
<feature type="compositionally biased region" description="Basic and acidic residues" evidence="11">
    <location>
        <begin position="603"/>
        <end position="617"/>
    </location>
</feature>
<dbReference type="SUPFAM" id="SSF50156">
    <property type="entry name" value="PDZ domain-like"/>
    <property type="match status" value="1"/>
</dbReference>
<name>A0A1A8RBT8_9TELE</name>
<feature type="domain" description="ASD1" evidence="13">
    <location>
        <begin position="902"/>
        <end position="1024"/>
    </location>
</feature>
<evidence type="ECO:0000256" key="5">
    <source>
        <dbReference type="ARBA" id="ARBA00022553"/>
    </source>
</evidence>
<feature type="compositionally biased region" description="Low complexity" evidence="11">
    <location>
        <begin position="498"/>
        <end position="507"/>
    </location>
</feature>
<feature type="region of interest" description="Disordered" evidence="11">
    <location>
        <begin position="1258"/>
        <end position="1283"/>
    </location>
</feature>
<keyword evidence="5" id="KW-0597">Phosphoprotein</keyword>
<keyword evidence="6" id="KW-0493">Microtubule</keyword>
<feature type="compositionally biased region" description="Basic and acidic residues" evidence="11">
    <location>
        <begin position="1208"/>
        <end position="1225"/>
    </location>
</feature>